<gene>
    <name evidence="3" type="ORF">OS493_038747</name>
</gene>
<dbReference type="InterPro" id="IPR037395">
    <property type="entry name" value="GSKIP"/>
</dbReference>
<organism evidence="3 4">
    <name type="scientific">Desmophyllum pertusum</name>
    <dbReference type="NCBI Taxonomy" id="174260"/>
    <lineage>
        <taxon>Eukaryota</taxon>
        <taxon>Metazoa</taxon>
        <taxon>Cnidaria</taxon>
        <taxon>Anthozoa</taxon>
        <taxon>Hexacorallia</taxon>
        <taxon>Scleractinia</taxon>
        <taxon>Caryophylliina</taxon>
        <taxon>Caryophylliidae</taxon>
        <taxon>Desmophyllum</taxon>
    </lineage>
</organism>
<keyword evidence="4" id="KW-1185">Reference proteome</keyword>
<dbReference type="GO" id="GO:0051018">
    <property type="term" value="F:protein kinase A binding"/>
    <property type="evidence" value="ECO:0007669"/>
    <property type="project" value="TreeGrafter"/>
</dbReference>
<dbReference type="InterPro" id="IPR023231">
    <property type="entry name" value="GSKIP_dom_sf"/>
</dbReference>
<name>A0A9X0CCH2_9CNID</name>
<protein>
    <recommendedName>
        <fullName evidence="2">GSKIP domain-containing protein</fullName>
    </recommendedName>
</protein>
<dbReference type="GO" id="GO:0019207">
    <property type="term" value="F:kinase regulator activity"/>
    <property type="evidence" value="ECO:0007669"/>
    <property type="project" value="TreeGrafter"/>
</dbReference>
<dbReference type="Pfam" id="PF05303">
    <property type="entry name" value="GSKIP_dom"/>
    <property type="match status" value="1"/>
</dbReference>
<dbReference type="GO" id="GO:0005737">
    <property type="term" value="C:cytoplasm"/>
    <property type="evidence" value="ECO:0007669"/>
    <property type="project" value="TreeGrafter"/>
</dbReference>
<evidence type="ECO:0000313" key="3">
    <source>
        <dbReference type="EMBL" id="KAJ7315280.1"/>
    </source>
</evidence>
<dbReference type="AlphaFoldDB" id="A0A9X0CCH2"/>
<dbReference type="InterPro" id="IPR007967">
    <property type="entry name" value="GSKIP_dom"/>
</dbReference>
<dbReference type="EMBL" id="MU827894">
    <property type="protein sequence ID" value="KAJ7315280.1"/>
    <property type="molecule type" value="Genomic_DNA"/>
</dbReference>
<dbReference type="PANTHER" id="PTHR12490:SF4">
    <property type="entry name" value="GSK3B-INTERACTING PROTEIN"/>
    <property type="match status" value="1"/>
</dbReference>
<proteinExistence type="inferred from homology"/>
<reference evidence="3" key="1">
    <citation type="submission" date="2023-01" db="EMBL/GenBank/DDBJ databases">
        <title>Genome assembly of the deep-sea coral Lophelia pertusa.</title>
        <authorList>
            <person name="Herrera S."/>
            <person name="Cordes E."/>
        </authorList>
    </citation>
    <scope>NUCLEOTIDE SEQUENCE</scope>
    <source>
        <strain evidence="3">USNM1676648</strain>
        <tissue evidence="3">Polyp</tissue>
    </source>
</reference>
<evidence type="ECO:0000313" key="4">
    <source>
        <dbReference type="Proteomes" id="UP001163046"/>
    </source>
</evidence>
<evidence type="ECO:0000256" key="1">
    <source>
        <dbReference type="ARBA" id="ARBA00009571"/>
    </source>
</evidence>
<dbReference type="SUPFAM" id="SSF103107">
    <property type="entry name" value="Hypothetical protein c14orf129, hspc210"/>
    <property type="match status" value="1"/>
</dbReference>
<comment type="similarity">
    <text evidence="1">Belongs to the GSKIP family.</text>
</comment>
<dbReference type="OrthoDB" id="5804279at2759"/>
<accession>A0A9X0CCH2</accession>
<dbReference type="PANTHER" id="PTHR12490">
    <property type="entry name" value="GSK3B-INTERACTING PROTEIN"/>
    <property type="match status" value="1"/>
</dbReference>
<dbReference type="GO" id="GO:0060828">
    <property type="term" value="P:regulation of canonical Wnt signaling pathway"/>
    <property type="evidence" value="ECO:0007669"/>
    <property type="project" value="InterPro"/>
</dbReference>
<dbReference type="Proteomes" id="UP001163046">
    <property type="component" value="Unassembled WGS sequence"/>
</dbReference>
<dbReference type="Gene3D" id="3.30.2280.10">
    <property type="entry name" value="Hypothetical protein (hspc210)"/>
    <property type="match status" value="1"/>
</dbReference>
<evidence type="ECO:0000259" key="2">
    <source>
        <dbReference type="Pfam" id="PF05303"/>
    </source>
</evidence>
<feature type="domain" description="GSKIP" evidence="2">
    <location>
        <begin position="9"/>
        <end position="105"/>
    </location>
</feature>
<comment type="caution">
    <text evidence="3">The sequence shown here is derived from an EMBL/GenBank/DDBJ whole genome shotgun (WGS) entry which is preliminary data.</text>
</comment>
<sequence>MEEEEIDFKVEAELVIEDIGFTVESISISKKLPSSRKCVYLNVLTKERKSLCVELSVLGFRAVEKFDENQEGRETKCYETIYALLDSVSPGYVQSFGEALVQKLSLLPSVVSEDTSEMPVESADITDSS</sequence>